<dbReference type="EMBL" id="CAJJDM010000130">
    <property type="protein sequence ID" value="CAD8105473.1"/>
    <property type="molecule type" value="Genomic_DNA"/>
</dbReference>
<dbReference type="Proteomes" id="UP000688137">
    <property type="component" value="Unassembled WGS sequence"/>
</dbReference>
<organism evidence="2 3">
    <name type="scientific">Paramecium primaurelia</name>
    <dbReference type="NCBI Taxonomy" id="5886"/>
    <lineage>
        <taxon>Eukaryota</taxon>
        <taxon>Sar</taxon>
        <taxon>Alveolata</taxon>
        <taxon>Ciliophora</taxon>
        <taxon>Intramacronucleata</taxon>
        <taxon>Oligohymenophorea</taxon>
        <taxon>Peniculida</taxon>
        <taxon>Parameciidae</taxon>
        <taxon>Paramecium</taxon>
    </lineage>
</organism>
<feature type="region of interest" description="Disordered" evidence="1">
    <location>
        <begin position="17"/>
        <end position="47"/>
    </location>
</feature>
<sequence>MLYATNSLYYRQFLTTTGKKSKAQYQPQQQQTIAKGQNSEHPAAQSA</sequence>
<proteinExistence type="predicted"/>
<comment type="caution">
    <text evidence="2">The sequence shown here is derived from an EMBL/GenBank/DDBJ whole genome shotgun (WGS) entry which is preliminary data.</text>
</comment>
<dbReference type="AlphaFoldDB" id="A0A8S1PS42"/>
<keyword evidence="3" id="KW-1185">Reference proteome</keyword>
<reference evidence="2" key="1">
    <citation type="submission" date="2021-01" db="EMBL/GenBank/DDBJ databases">
        <authorList>
            <consortium name="Genoscope - CEA"/>
            <person name="William W."/>
        </authorList>
    </citation>
    <scope>NUCLEOTIDE SEQUENCE</scope>
</reference>
<evidence type="ECO:0000313" key="2">
    <source>
        <dbReference type="EMBL" id="CAD8105473.1"/>
    </source>
</evidence>
<feature type="compositionally biased region" description="Polar residues" evidence="1">
    <location>
        <begin position="32"/>
        <end position="47"/>
    </location>
</feature>
<evidence type="ECO:0000256" key="1">
    <source>
        <dbReference type="SAM" id="MobiDB-lite"/>
    </source>
</evidence>
<protein>
    <submittedName>
        <fullName evidence="2">Uncharacterized protein</fullName>
    </submittedName>
</protein>
<accession>A0A8S1PS42</accession>
<gene>
    <name evidence="2" type="ORF">PPRIM_AZ9-3.1.T1270090</name>
</gene>
<name>A0A8S1PS42_PARPR</name>
<evidence type="ECO:0000313" key="3">
    <source>
        <dbReference type="Proteomes" id="UP000688137"/>
    </source>
</evidence>